<dbReference type="SUPFAM" id="SSF52540">
    <property type="entry name" value="P-loop containing nucleoside triphosphate hydrolases"/>
    <property type="match status" value="1"/>
</dbReference>
<dbReference type="GO" id="GO:0016887">
    <property type="term" value="F:ATP hydrolysis activity"/>
    <property type="evidence" value="ECO:0007669"/>
    <property type="project" value="InterPro"/>
</dbReference>
<dbReference type="Pfam" id="PF00005">
    <property type="entry name" value="ABC_tran"/>
    <property type="match status" value="1"/>
</dbReference>
<name>A0A2R6AWF1_9ARCH</name>
<dbReference type="InterPro" id="IPR003593">
    <property type="entry name" value="AAA+_ATPase"/>
</dbReference>
<protein>
    <recommendedName>
        <fullName evidence="4">ABC transporter domain-containing protein</fullName>
    </recommendedName>
</protein>
<proteinExistence type="predicted"/>
<evidence type="ECO:0000313" key="5">
    <source>
        <dbReference type="EMBL" id="PSN90721.1"/>
    </source>
</evidence>
<keyword evidence="2" id="KW-0547">Nucleotide-binding</keyword>
<dbReference type="PROSITE" id="PS50893">
    <property type="entry name" value="ABC_TRANSPORTER_2"/>
    <property type="match status" value="1"/>
</dbReference>
<dbReference type="AlphaFoldDB" id="A0A2R6AWF1"/>
<dbReference type="PANTHER" id="PTHR42939">
    <property type="entry name" value="ABC TRANSPORTER ATP-BINDING PROTEIN ALBC-RELATED"/>
    <property type="match status" value="1"/>
</dbReference>
<dbReference type="EMBL" id="NEXJ01000072">
    <property type="protein sequence ID" value="PSN90721.1"/>
    <property type="molecule type" value="Genomic_DNA"/>
</dbReference>
<accession>A0A2R6AWF1</accession>
<dbReference type="GO" id="GO:0005524">
    <property type="term" value="F:ATP binding"/>
    <property type="evidence" value="ECO:0007669"/>
    <property type="project" value="UniProtKB-KW"/>
</dbReference>
<evidence type="ECO:0000256" key="3">
    <source>
        <dbReference type="ARBA" id="ARBA00022840"/>
    </source>
</evidence>
<evidence type="ECO:0000259" key="4">
    <source>
        <dbReference type="PROSITE" id="PS50893"/>
    </source>
</evidence>
<dbReference type="PROSITE" id="PS00211">
    <property type="entry name" value="ABC_TRANSPORTER_1"/>
    <property type="match status" value="1"/>
</dbReference>
<feature type="domain" description="ABC transporter" evidence="4">
    <location>
        <begin position="9"/>
        <end position="237"/>
    </location>
</feature>
<dbReference type="SMART" id="SM00382">
    <property type="entry name" value="AAA"/>
    <property type="match status" value="1"/>
</dbReference>
<dbReference type="InterPro" id="IPR003439">
    <property type="entry name" value="ABC_transporter-like_ATP-bd"/>
</dbReference>
<dbReference type="Gene3D" id="3.40.50.300">
    <property type="entry name" value="P-loop containing nucleotide triphosphate hydrolases"/>
    <property type="match status" value="1"/>
</dbReference>
<evidence type="ECO:0000256" key="2">
    <source>
        <dbReference type="ARBA" id="ARBA00022741"/>
    </source>
</evidence>
<dbReference type="InterPro" id="IPR027417">
    <property type="entry name" value="P-loop_NTPase"/>
</dbReference>
<reference evidence="5 6" key="1">
    <citation type="submission" date="2017-04" db="EMBL/GenBank/DDBJ databases">
        <title>Novel microbial lineages endemic to geothermal iron-oxide mats fill important gaps in the evolutionary history of Archaea.</title>
        <authorList>
            <person name="Jay Z.J."/>
            <person name="Beam J.P."/>
            <person name="Dlakic M."/>
            <person name="Rusch D.B."/>
            <person name="Kozubal M.A."/>
            <person name="Inskeep W.P."/>
        </authorList>
    </citation>
    <scope>NUCLEOTIDE SEQUENCE [LARGE SCALE GENOMIC DNA]</scope>
    <source>
        <strain evidence="5">ECH_B_SAG-M15</strain>
    </source>
</reference>
<evidence type="ECO:0000313" key="6">
    <source>
        <dbReference type="Proteomes" id="UP000240490"/>
    </source>
</evidence>
<evidence type="ECO:0000256" key="1">
    <source>
        <dbReference type="ARBA" id="ARBA00022448"/>
    </source>
</evidence>
<dbReference type="PANTHER" id="PTHR42939:SF1">
    <property type="entry name" value="ABC TRANSPORTER ATP-BINDING PROTEIN ALBC-RELATED"/>
    <property type="match status" value="1"/>
</dbReference>
<gene>
    <name evidence="5" type="ORF">B9Q08_04065</name>
</gene>
<organism evidence="5 6">
    <name type="scientific">Candidatus Marsarchaeota G2 archaeon ECH_B_SAG-M15</name>
    <dbReference type="NCBI Taxonomy" id="1978162"/>
    <lineage>
        <taxon>Archaea</taxon>
        <taxon>Candidatus Marsarchaeota</taxon>
        <taxon>Candidatus Marsarchaeota group 2</taxon>
    </lineage>
</organism>
<keyword evidence="3" id="KW-0067">ATP-binding</keyword>
<keyword evidence="1" id="KW-0813">Transport</keyword>
<dbReference type="InterPro" id="IPR017871">
    <property type="entry name" value="ABC_transporter-like_CS"/>
</dbReference>
<sequence length="308" mass="33085">MGVPERYAVELGEVCVKYGSKTVLRGVNHVFHAGSSTAILGQNGAGKTTILRTIVGVVHPYRGWVKVFGLEAGTVGAKRLIGYLPERPGVYERLTALQNMLFHAELNGLNRATALERSMALLEAFGLAGVAHARVHTFSKGMKQRLALARTLLADPPLLLLDEPTSGLDPDGANLTVSLLREKLEQGSTLIVSTHNPYFARRVSRDALIVADGSIKSRGELELLVFERKVRIRLLRAVDVGVISRLVGDGSTPLTSQGESGVTSEFEVAVRGGEEIAQIVEDMVKAGLRVVGVEPVESLPKQGEGSYT</sequence>
<dbReference type="InterPro" id="IPR051782">
    <property type="entry name" value="ABC_Transporter_VariousFunc"/>
</dbReference>
<comment type="caution">
    <text evidence="5">The sequence shown here is derived from an EMBL/GenBank/DDBJ whole genome shotgun (WGS) entry which is preliminary data.</text>
</comment>
<dbReference type="Proteomes" id="UP000240490">
    <property type="component" value="Unassembled WGS sequence"/>
</dbReference>